<dbReference type="Pfam" id="PF14383">
    <property type="entry name" value="VARLMGL"/>
    <property type="match status" value="1"/>
</dbReference>
<dbReference type="Gramene" id="Pp3c14_9230V3.1">
    <property type="protein sequence ID" value="Pp3c14_9230V3.1"/>
    <property type="gene ID" value="Pp3c14_9230"/>
</dbReference>
<evidence type="ECO:0000259" key="2">
    <source>
        <dbReference type="Pfam" id="PF14309"/>
    </source>
</evidence>
<feature type="compositionally biased region" description="Polar residues" evidence="1">
    <location>
        <begin position="99"/>
        <end position="113"/>
    </location>
</feature>
<dbReference type="InterPro" id="IPR025486">
    <property type="entry name" value="DUF4378"/>
</dbReference>
<dbReference type="AlphaFoldDB" id="A0A2K1JH12"/>
<reference evidence="4 6" key="1">
    <citation type="journal article" date="2008" name="Science">
        <title>The Physcomitrella genome reveals evolutionary insights into the conquest of land by plants.</title>
        <authorList>
            <person name="Rensing S."/>
            <person name="Lang D."/>
            <person name="Zimmer A."/>
            <person name="Terry A."/>
            <person name="Salamov A."/>
            <person name="Shapiro H."/>
            <person name="Nishiyama T."/>
            <person name="Perroud P.-F."/>
            <person name="Lindquist E."/>
            <person name="Kamisugi Y."/>
            <person name="Tanahashi T."/>
            <person name="Sakakibara K."/>
            <person name="Fujita T."/>
            <person name="Oishi K."/>
            <person name="Shin-I T."/>
            <person name="Kuroki Y."/>
            <person name="Toyoda A."/>
            <person name="Suzuki Y."/>
            <person name="Hashimoto A."/>
            <person name="Yamaguchi K."/>
            <person name="Sugano A."/>
            <person name="Kohara Y."/>
            <person name="Fujiyama A."/>
            <person name="Anterola A."/>
            <person name="Aoki S."/>
            <person name="Ashton N."/>
            <person name="Barbazuk W.B."/>
            <person name="Barker E."/>
            <person name="Bennetzen J."/>
            <person name="Bezanilla M."/>
            <person name="Blankenship R."/>
            <person name="Cho S.H."/>
            <person name="Dutcher S."/>
            <person name="Estelle M."/>
            <person name="Fawcett J.A."/>
            <person name="Gundlach H."/>
            <person name="Hanada K."/>
            <person name="Heyl A."/>
            <person name="Hicks K.A."/>
            <person name="Hugh J."/>
            <person name="Lohr M."/>
            <person name="Mayer K."/>
            <person name="Melkozernov A."/>
            <person name="Murata T."/>
            <person name="Nelson D."/>
            <person name="Pils B."/>
            <person name="Prigge M."/>
            <person name="Reiss B."/>
            <person name="Renner T."/>
            <person name="Rombauts S."/>
            <person name="Rushton P."/>
            <person name="Sanderfoot A."/>
            <person name="Schween G."/>
            <person name="Shiu S.-H."/>
            <person name="Stueber K."/>
            <person name="Theodoulou F.L."/>
            <person name="Tu H."/>
            <person name="Van de Peer Y."/>
            <person name="Verrier P.J."/>
            <person name="Waters E."/>
            <person name="Wood A."/>
            <person name="Yang L."/>
            <person name="Cove D."/>
            <person name="Cuming A."/>
            <person name="Hasebe M."/>
            <person name="Lucas S."/>
            <person name="Mishler D.B."/>
            <person name="Reski R."/>
            <person name="Grigoriev I."/>
            <person name="Quatrano R.S."/>
            <person name="Boore J.L."/>
        </authorList>
    </citation>
    <scope>NUCLEOTIDE SEQUENCE [LARGE SCALE GENOMIC DNA]</scope>
    <source>
        <strain evidence="5 6">cv. Gransden 2004</strain>
    </source>
</reference>
<feature type="region of interest" description="Disordered" evidence="1">
    <location>
        <begin position="727"/>
        <end position="788"/>
    </location>
</feature>
<evidence type="ECO:0000313" key="5">
    <source>
        <dbReference type="EnsemblPlants" id="Pp3c14_9230V3.1"/>
    </source>
</evidence>
<feature type="compositionally biased region" description="Polar residues" evidence="1">
    <location>
        <begin position="984"/>
        <end position="1000"/>
    </location>
</feature>
<feature type="region of interest" description="Disordered" evidence="1">
    <location>
        <begin position="47"/>
        <end position="183"/>
    </location>
</feature>
<dbReference type="PANTHER" id="PTHR31680">
    <property type="entry name" value="LONGIFOLIA PROTEIN"/>
    <property type="match status" value="1"/>
</dbReference>
<dbReference type="EnsemblPlants" id="Pp3c14_9230V3.3">
    <property type="protein sequence ID" value="Pp3c14_9230V3.3"/>
    <property type="gene ID" value="Pp3c14_9230"/>
</dbReference>
<dbReference type="InterPro" id="IPR033334">
    <property type="entry name" value="LNG1/2"/>
</dbReference>
<feature type="compositionally biased region" description="Basic and acidic residues" evidence="1">
    <location>
        <begin position="642"/>
        <end position="652"/>
    </location>
</feature>
<feature type="region of interest" description="Disordered" evidence="1">
    <location>
        <begin position="979"/>
        <end position="1000"/>
    </location>
</feature>
<evidence type="ECO:0000259" key="3">
    <source>
        <dbReference type="Pfam" id="PF14383"/>
    </source>
</evidence>
<feature type="compositionally biased region" description="Basic and acidic residues" evidence="1">
    <location>
        <begin position="68"/>
        <end position="79"/>
    </location>
</feature>
<feature type="region of interest" description="Disordered" evidence="1">
    <location>
        <begin position="634"/>
        <end position="664"/>
    </location>
</feature>
<gene>
    <name evidence="5" type="primary">LOC112291315</name>
    <name evidence="4" type="ORF">PHYPA_018247</name>
</gene>
<feature type="domain" description="DUF4378" evidence="2">
    <location>
        <begin position="1008"/>
        <end position="1121"/>
    </location>
</feature>
<evidence type="ECO:0000256" key="1">
    <source>
        <dbReference type="SAM" id="MobiDB-lite"/>
    </source>
</evidence>
<dbReference type="InterPro" id="IPR032795">
    <property type="entry name" value="DUF3741-assoc"/>
</dbReference>
<dbReference type="Pfam" id="PF14309">
    <property type="entry name" value="DUF4378"/>
    <property type="match status" value="1"/>
</dbReference>
<dbReference type="OrthoDB" id="446244at2759"/>
<reference evidence="4 6" key="2">
    <citation type="journal article" date="2018" name="Plant J.">
        <title>The Physcomitrella patens chromosome-scale assembly reveals moss genome structure and evolution.</title>
        <authorList>
            <person name="Lang D."/>
            <person name="Ullrich K.K."/>
            <person name="Murat F."/>
            <person name="Fuchs J."/>
            <person name="Jenkins J."/>
            <person name="Haas F.B."/>
            <person name="Piednoel M."/>
            <person name="Gundlach H."/>
            <person name="Van Bel M."/>
            <person name="Meyberg R."/>
            <person name="Vives C."/>
            <person name="Morata J."/>
            <person name="Symeonidi A."/>
            <person name="Hiss M."/>
            <person name="Muchero W."/>
            <person name="Kamisugi Y."/>
            <person name="Saleh O."/>
            <person name="Blanc G."/>
            <person name="Decker E.L."/>
            <person name="van Gessel N."/>
            <person name="Grimwood J."/>
            <person name="Hayes R.D."/>
            <person name="Graham S.W."/>
            <person name="Gunter L.E."/>
            <person name="McDaniel S.F."/>
            <person name="Hoernstein S.N.W."/>
            <person name="Larsson A."/>
            <person name="Li F.W."/>
            <person name="Perroud P.F."/>
            <person name="Phillips J."/>
            <person name="Ranjan P."/>
            <person name="Rokshar D.S."/>
            <person name="Rothfels C.J."/>
            <person name="Schneider L."/>
            <person name="Shu S."/>
            <person name="Stevenson D.W."/>
            <person name="Thummler F."/>
            <person name="Tillich M."/>
            <person name="Villarreal Aguilar J.C."/>
            <person name="Widiez T."/>
            <person name="Wong G.K."/>
            <person name="Wymore A."/>
            <person name="Zhang Y."/>
            <person name="Zimmer A.D."/>
            <person name="Quatrano R.S."/>
            <person name="Mayer K.F.X."/>
            <person name="Goodstein D."/>
            <person name="Casacuberta J.M."/>
            <person name="Vandepoele K."/>
            <person name="Reski R."/>
            <person name="Cuming A.C."/>
            <person name="Tuskan G.A."/>
            <person name="Maumus F."/>
            <person name="Salse J."/>
            <person name="Schmutz J."/>
            <person name="Rensing S.A."/>
        </authorList>
    </citation>
    <scope>NUCLEOTIDE SEQUENCE [LARGE SCALE GENOMIC DNA]</scope>
    <source>
        <strain evidence="5 6">cv. Gransden 2004</strain>
    </source>
</reference>
<evidence type="ECO:0000313" key="6">
    <source>
        <dbReference type="Proteomes" id="UP000006727"/>
    </source>
</evidence>
<dbReference type="GO" id="GO:0051513">
    <property type="term" value="P:regulation of monopolar cell growth"/>
    <property type="evidence" value="ECO:0007669"/>
    <property type="project" value="InterPro"/>
</dbReference>
<dbReference type="EnsemblPlants" id="Pp3c14_9230V3.1">
    <property type="protein sequence ID" value="Pp3c14_9230V3.1"/>
    <property type="gene ID" value="Pp3c14_9230"/>
</dbReference>
<dbReference type="Gramene" id="Pp3c14_9230V3.2">
    <property type="protein sequence ID" value="Pp3c14_9230V3.2"/>
    <property type="gene ID" value="Pp3c14_9230"/>
</dbReference>
<dbReference type="Gramene" id="Pp3c14_9230V3.3">
    <property type="protein sequence ID" value="Pp3c14_9230V3.3"/>
    <property type="gene ID" value="Pp3c14_9230"/>
</dbReference>
<evidence type="ECO:0008006" key="7">
    <source>
        <dbReference type="Google" id="ProtNLM"/>
    </source>
</evidence>
<dbReference type="PANTHER" id="PTHR31680:SF4">
    <property type="entry name" value="LONGIFOLIA PROTEIN"/>
    <property type="match status" value="1"/>
</dbReference>
<proteinExistence type="predicted"/>
<evidence type="ECO:0000313" key="4">
    <source>
        <dbReference type="EMBL" id="PNR40844.1"/>
    </source>
</evidence>
<dbReference type="PaxDb" id="3218-PP1S79_89V6.1"/>
<feature type="compositionally biased region" description="Polar residues" evidence="1">
    <location>
        <begin position="653"/>
        <end position="664"/>
    </location>
</feature>
<dbReference type="Proteomes" id="UP000006727">
    <property type="component" value="Chromosome 14"/>
</dbReference>
<feature type="compositionally biased region" description="Polar residues" evidence="1">
    <location>
        <begin position="123"/>
        <end position="149"/>
    </location>
</feature>
<keyword evidence="6" id="KW-1185">Reference proteome</keyword>
<protein>
    <recommendedName>
        <fullName evidence="7">DUF4378 domain-containing protein</fullName>
    </recommendedName>
</protein>
<sequence length="1129" mass="126035">MPAPDEALLKSLAGHHPLGETLGCMAGLFQMFEVHPTCIGRRYSSTRTGPTEMRAETGGHCNTNFAAEPRHRSNLDQREKSKHHRKTIPAVSRVVNMGASESSSDTRNHTVGGSFQKEVECRSGTTNTNNAHHTLSSRSHQSYFKSSQRPQDRRVDGSRKAAESSRSSSFSARSKPKEIVHQKEGLRSSVSLFSISVTKDADLLNDSDDSAKSPCRSAGRIDSRRSFTDGRGDSTMRSLRGKSLSRRDSEQSLSSRESVLVSIPSQKCDHNHLPSGEADSKGHRRVPSVIARLMGLEEIPISNQPSTIFASKVPDAPSRRDKLFKGLMQFDPQVQRAASPPPPTPCQSKKYVVHGLKPHSAFCRQQACDEYNYLAQYITEESLSRCEEDKDYEHASTKPFTPLEEERHEGFACPVFEQLEENDGGSSLELEHSIIQDVDTNVFTDMFMEPSLHKRKMLQNAFETIRPRVLLTISRRKQSDGGKPSPDKMITGDGHVAMKLDMNHEHQTQVDCAIKASESSTPAKNLDSSLYPISGSQAQEQQTESGDIAVLNVRKPARSQFSNADIFRVRHVETASGASNYKETCSIKSPVIYRRQATKPMTFKAVVDKAPRNAHSGNTLQYCWEYNPSSVRQFEKPGNVHGESKKTRDTTTKRNLSSRTPSLDTLRNQKSCSLHEGCSLFTRDSPNRVYSGGRVVSRKPFAKDERGGRSFSHEAFYSSLKQEPAHCNSEKTVTMESKSKKTNAIEVRPRNNADVSFSTTTDAAKIDTSDRSDPAPPRSAPRQLQIPDTEPVWVKSPKLRRLKELIVYVRRSPPPVQNFVGSSRVEPYRDTTEPLKSGACNADLLDPQLILQFWLQVQEAASKVCKELTTPRDVALKDEDLDDKQAGGLDRPRTISEAHHETPASMKEAYLDSGELFSKCSAVLPAQSQNTAIENRLDRIRAIFQDAGPGEEMGFVGSFLGSPRGAPDCRSHNEKCSSADYARKQSTSELTGTKNGDGNLLQRLQSNSTLQEHDPNLLLDSLEEILERVLGLQSNLILKAELYNDTVQAKLKTMKLEQEIWRELHDIQRTLPSEDTCKTVHRLVHKDLHNWQGLHWWSYSIEEGNISKDVEGMIVGDLIEETIRDLCTL</sequence>
<feature type="compositionally biased region" description="Low complexity" evidence="1">
    <location>
        <begin position="164"/>
        <end position="173"/>
    </location>
</feature>
<name>A0A2K1JH12_PHYPA</name>
<feature type="compositionally biased region" description="Basic and acidic residues" evidence="1">
    <location>
        <begin position="150"/>
        <end position="163"/>
    </location>
</feature>
<feature type="domain" description="DUF3741" evidence="3">
    <location>
        <begin position="280"/>
        <end position="303"/>
    </location>
</feature>
<dbReference type="EnsemblPlants" id="Pp3c14_9230V3.2">
    <property type="protein sequence ID" value="Pp3c14_9230V3.2"/>
    <property type="gene ID" value="Pp3c14_9230"/>
</dbReference>
<organism evidence="4">
    <name type="scientific">Physcomitrium patens</name>
    <name type="common">Spreading-leaved earth moss</name>
    <name type="synonym">Physcomitrella patens</name>
    <dbReference type="NCBI Taxonomy" id="3218"/>
    <lineage>
        <taxon>Eukaryota</taxon>
        <taxon>Viridiplantae</taxon>
        <taxon>Streptophyta</taxon>
        <taxon>Embryophyta</taxon>
        <taxon>Bryophyta</taxon>
        <taxon>Bryophytina</taxon>
        <taxon>Bryopsida</taxon>
        <taxon>Funariidae</taxon>
        <taxon>Funariales</taxon>
        <taxon>Funariaceae</taxon>
        <taxon>Physcomitrium</taxon>
    </lineage>
</organism>
<feature type="compositionally biased region" description="Basic and acidic residues" evidence="1">
    <location>
        <begin position="219"/>
        <end position="234"/>
    </location>
</feature>
<reference evidence="5" key="3">
    <citation type="submission" date="2020-12" db="UniProtKB">
        <authorList>
            <consortium name="EnsemblPlants"/>
        </authorList>
    </citation>
    <scope>IDENTIFICATION</scope>
</reference>
<dbReference type="EMBL" id="ABEU02000014">
    <property type="protein sequence ID" value="PNR40844.1"/>
    <property type="molecule type" value="Genomic_DNA"/>
</dbReference>
<feature type="compositionally biased region" description="Basic and acidic residues" evidence="1">
    <location>
        <begin position="764"/>
        <end position="773"/>
    </location>
</feature>
<feature type="compositionally biased region" description="Polar residues" evidence="1">
    <location>
        <begin position="753"/>
        <end position="762"/>
    </location>
</feature>
<feature type="region of interest" description="Disordered" evidence="1">
    <location>
        <begin position="203"/>
        <end position="285"/>
    </location>
</feature>
<accession>A0A2K1JH12</accession>